<dbReference type="Proteomes" id="UP000270094">
    <property type="component" value="Unassembled WGS sequence"/>
</dbReference>
<reference evidence="2 3" key="1">
    <citation type="submission" date="2018-11" db="EMBL/GenBank/DDBJ databases">
        <authorList>
            <consortium name="Pathogen Informatics"/>
        </authorList>
    </citation>
    <scope>NUCLEOTIDE SEQUENCE [LARGE SCALE GENOMIC DNA]</scope>
</reference>
<sequence>MPLRYMNEWPRKKAPMFNEIEAGRLITLYCENYDWYHGKFKWGGKNVVSDKQRLLKEWSEEISSLGFATRTKDQIEEKIRNEVKKVQKHLRKIKAEKLKRRCSAGGKQAQVPRLPSYLDPLIELINDRHPEYDVTGVAEQLHTKQGNSSEHDGDYDTSGSLEYNVALFNEDRKPTEEELRELRTKLGLDSSVVLEDPSTCREQGPSLEQNAGNINHSGRSSEERTK</sequence>
<keyword evidence="3" id="KW-1185">Reference proteome</keyword>
<protein>
    <submittedName>
        <fullName evidence="2">Uncharacterized protein</fullName>
    </submittedName>
</protein>
<feature type="compositionally biased region" description="Polar residues" evidence="1">
    <location>
        <begin position="206"/>
        <end position="218"/>
    </location>
</feature>
<evidence type="ECO:0000256" key="1">
    <source>
        <dbReference type="SAM" id="MobiDB-lite"/>
    </source>
</evidence>
<gene>
    <name evidence="2" type="ORF">SVUK_LOCUS3195</name>
</gene>
<feature type="region of interest" description="Disordered" evidence="1">
    <location>
        <begin position="188"/>
        <end position="226"/>
    </location>
</feature>
<name>A0A3P7IVB4_STRVU</name>
<feature type="non-terminal residue" evidence="2">
    <location>
        <position position="226"/>
    </location>
</feature>
<organism evidence="2 3">
    <name type="scientific">Strongylus vulgaris</name>
    <name type="common">Blood worm</name>
    <dbReference type="NCBI Taxonomy" id="40348"/>
    <lineage>
        <taxon>Eukaryota</taxon>
        <taxon>Metazoa</taxon>
        <taxon>Ecdysozoa</taxon>
        <taxon>Nematoda</taxon>
        <taxon>Chromadorea</taxon>
        <taxon>Rhabditida</taxon>
        <taxon>Rhabditina</taxon>
        <taxon>Rhabditomorpha</taxon>
        <taxon>Strongyloidea</taxon>
        <taxon>Strongylidae</taxon>
        <taxon>Strongylus</taxon>
    </lineage>
</organism>
<accession>A0A3P7IVB4</accession>
<dbReference type="EMBL" id="UYYB01008032">
    <property type="protein sequence ID" value="VDM68197.1"/>
    <property type="molecule type" value="Genomic_DNA"/>
</dbReference>
<evidence type="ECO:0000313" key="2">
    <source>
        <dbReference type="EMBL" id="VDM68197.1"/>
    </source>
</evidence>
<dbReference type="AlphaFoldDB" id="A0A3P7IVB4"/>
<dbReference type="OrthoDB" id="5791247at2759"/>
<proteinExistence type="predicted"/>
<evidence type="ECO:0000313" key="3">
    <source>
        <dbReference type="Proteomes" id="UP000270094"/>
    </source>
</evidence>